<dbReference type="Pfam" id="PF20239">
    <property type="entry name" value="DUF6596"/>
    <property type="match status" value="1"/>
</dbReference>
<evidence type="ECO:0000259" key="1">
    <source>
        <dbReference type="Pfam" id="PF20239"/>
    </source>
</evidence>
<dbReference type="AlphaFoldDB" id="A0A7S9LTI1"/>
<accession>A0A7S9LTI1</accession>
<dbReference type="PANTHER" id="PTHR47756">
    <property type="entry name" value="BLL6612 PROTEIN-RELATED"/>
    <property type="match status" value="1"/>
</dbReference>
<organism evidence="2 3">
    <name type="scientific">Pontivivens ytuae</name>
    <dbReference type="NCBI Taxonomy" id="2789856"/>
    <lineage>
        <taxon>Bacteria</taxon>
        <taxon>Pseudomonadati</taxon>
        <taxon>Pseudomonadota</taxon>
        <taxon>Alphaproteobacteria</taxon>
        <taxon>Rhodobacterales</taxon>
        <taxon>Paracoccaceae</taxon>
        <taxon>Pontivivens</taxon>
    </lineage>
</organism>
<reference evidence="2 3" key="1">
    <citation type="submission" date="2020-11" db="EMBL/GenBank/DDBJ databases">
        <title>Description of Pontivivens ytuae sp. nov. isolated from deep sea sediment of Mariana Trench.</title>
        <authorList>
            <person name="Wang Z."/>
            <person name="Sun Q.-L."/>
            <person name="Xu X.-D."/>
            <person name="Tang Y.-Z."/>
            <person name="Zhang J."/>
        </authorList>
    </citation>
    <scope>NUCLEOTIDE SEQUENCE [LARGE SCALE GENOMIC DNA]</scope>
    <source>
        <strain evidence="2 3">MT2928</strain>
    </source>
</reference>
<dbReference type="InterPro" id="IPR013324">
    <property type="entry name" value="RNA_pol_sigma_r3/r4-like"/>
</dbReference>
<protein>
    <submittedName>
        <fullName evidence="2">RNA polymerase subunit sigma-70</fullName>
    </submittedName>
</protein>
<dbReference type="Proteomes" id="UP000594800">
    <property type="component" value="Chromosome"/>
</dbReference>
<dbReference type="InterPro" id="IPR013325">
    <property type="entry name" value="RNA_pol_sigma_r2"/>
</dbReference>
<dbReference type="SUPFAM" id="SSF88659">
    <property type="entry name" value="Sigma3 and sigma4 domains of RNA polymerase sigma factors"/>
    <property type="match status" value="1"/>
</dbReference>
<dbReference type="InterPro" id="IPR046531">
    <property type="entry name" value="DUF6596"/>
</dbReference>
<dbReference type="KEGG" id="poz:I0K15_04440"/>
<dbReference type="SUPFAM" id="SSF88946">
    <property type="entry name" value="Sigma2 domain of RNA polymerase sigma factors"/>
    <property type="match status" value="1"/>
</dbReference>
<sequence length="401" mass="43280">MQARAEAERVARASYGRLVALISRQTRDIAAAEDALGGALLTALERWPEAGVPRNPEAWLLTAARRRGLNVLRHDAVVKAAEPALALMAEEEVEGDLPDRRLDLLFVCAHPAIDPGVRTPLMLQTVLGLDAARVARAFVVPKATMAQRLVRAKARIRDAGIPFRTIAAEEMEERLPPVLDAIYAAFGQSWEDPDTALVSEALFLGDLLCAALAEEPEVAGLMALMCYVEARRAARRDAQGAYVPLDAQDPARWSRPLALRAEGLLHRAARAGRPGRYQIEAAIQSHHMRPLWGRPVEPAALVELYDLLLAEAPSLGAAVNRAAALGRAGEARAGLSALDAIDSRDIRGYQPYWAARADLLAQAGEDATEAYARAITLSDDPAIIRFLTDRATAAGARIEAT</sequence>
<dbReference type="Gene3D" id="1.10.1740.10">
    <property type="match status" value="1"/>
</dbReference>
<evidence type="ECO:0000313" key="2">
    <source>
        <dbReference type="EMBL" id="QPH55006.1"/>
    </source>
</evidence>
<dbReference type="PANTHER" id="PTHR47756:SF2">
    <property type="entry name" value="BLL6612 PROTEIN"/>
    <property type="match status" value="1"/>
</dbReference>
<proteinExistence type="predicted"/>
<feature type="domain" description="DUF6596" evidence="1">
    <location>
        <begin position="174"/>
        <end position="269"/>
    </location>
</feature>
<keyword evidence="3" id="KW-1185">Reference proteome</keyword>
<name>A0A7S9LTI1_9RHOB</name>
<dbReference type="EMBL" id="CP064942">
    <property type="protein sequence ID" value="QPH55006.1"/>
    <property type="molecule type" value="Genomic_DNA"/>
</dbReference>
<evidence type="ECO:0000313" key="3">
    <source>
        <dbReference type="Proteomes" id="UP000594800"/>
    </source>
</evidence>
<dbReference type="RefSeq" id="WP_196104205.1">
    <property type="nucleotide sequence ID" value="NZ_CP064942.1"/>
</dbReference>
<dbReference type="GO" id="GO:0003700">
    <property type="term" value="F:DNA-binding transcription factor activity"/>
    <property type="evidence" value="ECO:0007669"/>
    <property type="project" value="InterPro"/>
</dbReference>
<gene>
    <name evidence="2" type="ORF">I0K15_04440</name>
</gene>
<dbReference type="GO" id="GO:0006352">
    <property type="term" value="P:DNA-templated transcription initiation"/>
    <property type="evidence" value="ECO:0007669"/>
    <property type="project" value="InterPro"/>
</dbReference>